<organism evidence="2 3">
    <name type="scientific">Acetobacter malorum</name>
    <dbReference type="NCBI Taxonomy" id="178901"/>
    <lineage>
        <taxon>Bacteria</taxon>
        <taxon>Pseudomonadati</taxon>
        <taxon>Pseudomonadota</taxon>
        <taxon>Alphaproteobacteria</taxon>
        <taxon>Acetobacterales</taxon>
        <taxon>Acetobacteraceae</taxon>
        <taxon>Acetobacter</taxon>
    </lineage>
</organism>
<protein>
    <recommendedName>
        <fullName evidence="1">GMT-like wHTH domain-containing protein</fullName>
    </recommendedName>
</protein>
<gene>
    <name evidence="2" type="ORF">AD933_06790</name>
</gene>
<dbReference type="Proteomes" id="UP000075526">
    <property type="component" value="Unassembled WGS sequence"/>
</dbReference>
<dbReference type="EMBL" id="LHZF01000158">
    <property type="protein sequence ID" value="KXV16433.1"/>
    <property type="molecule type" value="Genomic_DNA"/>
</dbReference>
<name>A0A149RQ56_9PROT</name>
<dbReference type="PATRIC" id="fig|178901.13.peg.970"/>
<dbReference type="InterPro" id="IPR031009">
    <property type="entry name" value="Tcm_partner"/>
</dbReference>
<comment type="caution">
    <text evidence="2">The sequence shown here is derived from an EMBL/GenBank/DDBJ whole genome shotgun (WGS) entry which is preliminary data.</text>
</comment>
<feature type="domain" description="GMT-like wHTH" evidence="1">
    <location>
        <begin position="303"/>
        <end position="387"/>
    </location>
</feature>
<dbReference type="NCBIfam" id="TIGR04474">
    <property type="entry name" value="tcm_partner"/>
    <property type="match status" value="1"/>
</dbReference>
<dbReference type="Pfam" id="PF22560">
    <property type="entry name" value="GMT-wHTH"/>
    <property type="match status" value="1"/>
</dbReference>
<evidence type="ECO:0000313" key="2">
    <source>
        <dbReference type="EMBL" id="KXV16433.1"/>
    </source>
</evidence>
<evidence type="ECO:0000313" key="3">
    <source>
        <dbReference type="Proteomes" id="UP000075526"/>
    </source>
</evidence>
<dbReference type="RefSeq" id="WP_061508065.1">
    <property type="nucleotide sequence ID" value="NZ_LHZF01000158.1"/>
</dbReference>
<sequence>MANNFIWGSNGILPKIEEHTKRKLDVLKNYLDVYFETVVRNPALDQLNITLVDGFSGGGAYIDGAETRPGSPLVLLKSVEEAVDKLNEGRTKPLEINARFIFVDDEREHVEALRRELRRSGYSDDDPRITILNGTFVEHLPAIIHQIKLTQRKGRSIFFLDQFGYSDVPMSAIRTIFTTLDRAEAVLNFAIDSLLNYLQEASAGLQLYQQFGIDDRFISDWQQRKDEHMGRAITQRALMAHIHMNSGAKFFTPFMLWSRTDNRWMMLAHLSQHQAARDKMLNVHWQKQNSFTHIGQGGLFSLGYDTRLIESCDSLFSFSEIDKTALNRELVNALPSEVHRIMNDGQLEVSRLLAEIGNRTAGTNNDIFHVLSELAQTRELEVFSKKGKIKRPGSRIAISDRLVKPSQPTLFFPYKW</sequence>
<reference evidence="2 3" key="1">
    <citation type="submission" date="2015-06" db="EMBL/GenBank/DDBJ databases">
        <title>Improved classification and identification of acetic acid bacteria using matrix-assisted laser desorption/ionization time-of-flight mass spectrometry; Gluconobacter nephelii and Gluconobacter uchimurae are later heterotypic synonyms of Gluconobacter japonicus and Gluconobacter oxydans, respectively.</title>
        <authorList>
            <person name="Li L."/>
            <person name="Cleenwerck I."/>
            <person name="De Vuyst L."/>
            <person name="Vandamme P."/>
        </authorList>
    </citation>
    <scope>NUCLEOTIDE SEQUENCE [LARGE SCALE GENOMIC DNA]</scope>
    <source>
        <strain evidence="2 3">LMG 1552</strain>
    </source>
</reference>
<evidence type="ECO:0000259" key="1">
    <source>
        <dbReference type="Pfam" id="PF22560"/>
    </source>
</evidence>
<dbReference type="AlphaFoldDB" id="A0A149RQ56"/>
<proteinExistence type="predicted"/>
<dbReference type="InterPro" id="IPR054339">
    <property type="entry name" value="GMT_wHTH"/>
</dbReference>
<accession>A0A149RQ56</accession>